<gene>
    <name evidence="3" type="ORF">MCOR_41613</name>
</gene>
<feature type="domain" description="DDE-1" evidence="2">
    <location>
        <begin position="215"/>
        <end position="300"/>
    </location>
</feature>
<protein>
    <recommendedName>
        <fullName evidence="2">DDE-1 domain-containing protein</fullName>
    </recommendedName>
</protein>
<dbReference type="GO" id="GO:0003676">
    <property type="term" value="F:nucleic acid binding"/>
    <property type="evidence" value="ECO:0007669"/>
    <property type="project" value="InterPro"/>
</dbReference>
<accession>A0A6J8DJD8</accession>
<dbReference type="Proteomes" id="UP000507470">
    <property type="component" value="Unassembled WGS sequence"/>
</dbReference>
<dbReference type="SUPFAM" id="SSF46689">
    <property type="entry name" value="Homeodomain-like"/>
    <property type="match status" value="1"/>
</dbReference>
<dbReference type="Gene3D" id="1.10.10.60">
    <property type="entry name" value="Homeodomain-like"/>
    <property type="match status" value="1"/>
</dbReference>
<dbReference type="InterPro" id="IPR009057">
    <property type="entry name" value="Homeodomain-like_sf"/>
</dbReference>
<organism evidence="3 4">
    <name type="scientific">Mytilus coruscus</name>
    <name type="common">Sea mussel</name>
    <dbReference type="NCBI Taxonomy" id="42192"/>
    <lineage>
        <taxon>Eukaryota</taxon>
        <taxon>Metazoa</taxon>
        <taxon>Spiralia</taxon>
        <taxon>Lophotrochozoa</taxon>
        <taxon>Mollusca</taxon>
        <taxon>Bivalvia</taxon>
        <taxon>Autobranchia</taxon>
        <taxon>Pteriomorphia</taxon>
        <taxon>Mytilida</taxon>
        <taxon>Mytiloidea</taxon>
        <taxon>Mytilidae</taxon>
        <taxon>Mytilinae</taxon>
        <taxon>Mytilus</taxon>
    </lineage>
</organism>
<evidence type="ECO:0000259" key="2">
    <source>
        <dbReference type="Pfam" id="PF03184"/>
    </source>
</evidence>
<evidence type="ECO:0000313" key="4">
    <source>
        <dbReference type="Proteomes" id="UP000507470"/>
    </source>
</evidence>
<dbReference type="AlphaFoldDB" id="A0A6J8DJD8"/>
<evidence type="ECO:0000256" key="1">
    <source>
        <dbReference type="SAM" id="MobiDB-lite"/>
    </source>
</evidence>
<dbReference type="EMBL" id="CACVKT020007517">
    <property type="protein sequence ID" value="CAC5408196.1"/>
    <property type="molecule type" value="Genomic_DNA"/>
</dbReference>
<feature type="region of interest" description="Disordered" evidence="1">
    <location>
        <begin position="502"/>
        <end position="566"/>
    </location>
</feature>
<sequence>MNLVVSSKVQLKRQKYKSYSPTKLTTAYLDVTDNKLSVAKAARKYCLPEQTLRDRVLGHISIDNVKSGPPPVFDCEQEARLVQHIKEMGAVGYAYTRAEVVGLGSEYADHLGIKTKDDKQLSLRWFYSFMGRWPELKVWRPKTISELRAKATSRTSIYRYFDELDRIMEKYELKDKPQSIYNVDEKGLQPNYKPPNVVASAEYVPSTLSIEKGQTTTVMGCGNALGHQISPYFIFAGKRMRQELLEGTTPGADGSVSETGWSNSEIFQSYLENHFTKYVTGMKDKHILLLYDGHRTHITPDIIDWASCSSAHGCWLFWACHKKLHSECHKFQRTHSAVINKYNLCSIACKSYNSALSPSNLQSAFRKSGIYPLDRDAIDQSLFSISDAIHKQSQSEENTKVDDIPAIENETTEPVNLMSDSEINADTEPILSNQENENIQIYVAEKITDEKPDENTTFFTGKSTNLSKKNPPKQERRSIYKIVAGKAITEPETRQEIKEYIAQSKSRTKSKTNNKSTKPNINQNAKKTTTKRKQNGSSSSSSSATTNKKLKQNQQDSQQPGLSGLHNIVVSDGSITDEDDQDDDSTLCCVCNMWQPKELQDCISIVFTQWAKCEFLQCDYWTHLKFCCDVSVLRRSDKFYCPCHGLPCKQKETEE</sequence>
<feature type="region of interest" description="Disordered" evidence="1">
    <location>
        <begin position="453"/>
        <end position="478"/>
    </location>
</feature>
<feature type="compositionally biased region" description="Polar residues" evidence="1">
    <location>
        <begin position="455"/>
        <end position="468"/>
    </location>
</feature>
<dbReference type="InterPro" id="IPR004875">
    <property type="entry name" value="DDE_SF_endonuclease_dom"/>
</dbReference>
<feature type="compositionally biased region" description="Polar residues" evidence="1">
    <location>
        <begin position="544"/>
        <end position="561"/>
    </location>
</feature>
<name>A0A6J8DJD8_MYTCO</name>
<dbReference type="OrthoDB" id="10043687at2759"/>
<dbReference type="Pfam" id="PF03184">
    <property type="entry name" value="DDE_1"/>
    <property type="match status" value="1"/>
</dbReference>
<evidence type="ECO:0000313" key="3">
    <source>
        <dbReference type="EMBL" id="CAC5408196.1"/>
    </source>
</evidence>
<reference evidence="3 4" key="1">
    <citation type="submission" date="2020-06" db="EMBL/GenBank/DDBJ databases">
        <authorList>
            <person name="Li R."/>
            <person name="Bekaert M."/>
        </authorList>
    </citation>
    <scope>NUCLEOTIDE SEQUENCE [LARGE SCALE GENOMIC DNA]</scope>
    <source>
        <strain evidence="4">wild</strain>
    </source>
</reference>
<keyword evidence="4" id="KW-1185">Reference proteome</keyword>
<proteinExistence type="predicted"/>
<feature type="compositionally biased region" description="Low complexity" evidence="1">
    <location>
        <begin position="513"/>
        <end position="522"/>
    </location>
</feature>